<keyword evidence="1" id="KW-0732">Signal</keyword>
<protein>
    <submittedName>
        <fullName evidence="2">Uncharacterized protein</fullName>
    </submittedName>
</protein>
<feature type="signal peptide" evidence="1">
    <location>
        <begin position="1"/>
        <end position="18"/>
    </location>
</feature>
<dbReference type="RefSeq" id="XP_058303233.1">
    <property type="nucleotide sequence ID" value="XM_058456334.1"/>
</dbReference>
<evidence type="ECO:0000313" key="2">
    <source>
        <dbReference type="EMBL" id="KAJ5190293.1"/>
    </source>
</evidence>
<proteinExistence type="predicted"/>
<evidence type="ECO:0000256" key="1">
    <source>
        <dbReference type="SAM" id="SignalP"/>
    </source>
</evidence>
<keyword evidence="3" id="KW-1185">Reference proteome</keyword>
<reference evidence="2" key="1">
    <citation type="submission" date="2022-12" db="EMBL/GenBank/DDBJ databases">
        <authorList>
            <person name="Petersen C."/>
        </authorList>
    </citation>
    <scope>NUCLEOTIDE SEQUENCE</scope>
    <source>
        <strain evidence="2">IBT 15544</strain>
    </source>
</reference>
<dbReference type="Proteomes" id="UP001150904">
    <property type="component" value="Unassembled WGS sequence"/>
</dbReference>
<dbReference type="EMBL" id="JAPQKR010000016">
    <property type="protein sequence ID" value="KAJ5190293.1"/>
    <property type="molecule type" value="Genomic_DNA"/>
</dbReference>
<gene>
    <name evidence="2" type="ORF">N7498_009278</name>
</gene>
<evidence type="ECO:0000313" key="3">
    <source>
        <dbReference type="Proteomes" id="UP001150904"/>
    </source>
</evidence>
<sequence length="205" mass="22583">MRLSPIAAILILAGAVNGAVNGANSAKQTVSDIVALTDLSSKTEDIAKSIHAINVKVKAPQLISNFKEINHMLTNEIYPGSKRNLHAREEGLNIEDPSEVLDRWDVKKRQSGAYSEHDQKAVCSAFATFVQVQHQLLRTVVDKHDLIELTSEYRQVGGVLRTLEAGVDKLVHGILDHIPTCAEDVTKNKTSFDESLINAEDKYSR</sequence>
<dbReference type="AlphaFoldDB" id="A0A9W9J579"/>
<comment type="caution">
    <text evidence="2">The sequence shown here is derived from an EMBL/GenBank/DDBJ whole genome shotgun (WGS) entry which is preliminary data.</text>
</comment>
<name>A0A9W9J579_9EURO</name>
<feature type="chain" id="PRO_5040925019" evidence="1">
    <location>
        <begin position="19"/>
        <end position="205"/>
    </location>
</feature>
<dbReference type="OrthoDB" id="5089392at2759"/>
<organism evidence="2 3">
    <name type="scientific">Penicillium cinerascens</name>
    <dbReference type="NCBI Taxonomy" id="70096"/>
    <lineage>
        <taxon>Eukaryota</taxon>
        <taxon>Fungi</taxon>
        <taxon>Dikarya</taxon>
        <taxon>Ascomycota</taxon>
        <taxon>Pezizomycotina</taxon>
        <taxon>Eurotiomycetes</taxon>
        <taxon>Eurotiomycetidae</taxon>
        <taxon>Eurotiales</taxon>
        <taxon>Aspergillaceae</taxon>
        <taxon>Penicillium</taxon>
    </lineage>
</organism>
<dbReference type="GeneID" id="83183635"/>
<accession>A0A9W9J579</accession>
<reference evidence="2" key="2">
    <citation type="journal article" date="2023" name="IMA Fungus">
        <title>Comparative genomic study of the Penicillium genus elucidates a diverse pangenome and 15 lateral gene transfer events.</title>
        <authorList>
            <person name="Petersen C."/>
            <person name="Sorensen T."/>
            <person name="Nielsen M.R."/>
            <person name="Sondergaard T.E."/>
            <person name="Sorensen J.L."/>
            <person name="Fitzpatrick D.A."/>
            <person name="Frisvad J.C."/>
            <person name="Nielsen K.L."/>
        </authorList>
    </citation>
    <scope>NUCLEOTIDE SEQUENCE</scope>
    <source>
        <strain evidence="2">IBT 15544</strain>
    </source>
</reference>